<keyword evidence="3" id="KW-1185">Reference proteome</keyword>
<name>A0AAD7S3J6_9TELE</name>
<gene>
    <name evidence="2" type="ORF">AAFF_G00036340</name>
</gene>
<accession>A0AAD7S3J6</accession>
<reference evidence="2" key="1">
    <citation type="journal article" date="2023" name="Science">
        <title>Genome structures resolve the early diversification of teleost fishes.</title>
        <authorList>
            <person name="Parey E."/>
            <person name="Louis A."/>
            <person name="Montfort J."/>
            <person name="Bouchez O."/>
            <person name="Roques C."/>
            <person name="Iampietro C."/>
            <person name="Lluch J."/>
            <person name="Castinel A."/>
            <person name="Donnadieu C."/>
            <person name="Desvignes T."/>
            <person name="Floi Bucao C."/>
            <person name="Jouanno E."/>
            <person name="Wen M."/>
            <person name="Mejri S."/>
            <person name="Dirks R."/>
            <person name="Jansen H."/>
            <person name="Henkel C."/>
            <person name="Chen W.J."/>
            <person name="Zahm M."/>
            <person name="Cabau C."/>
            <person name="Klopp C."/>
            <person name="Thompson A.W."/>
            <person name="Robinson-Rechavi M."/>
            <person name="Braasch I."/>
            <person name="Lecointre G."/>
            <person name="Bobe J."/>
            <person name="Postlethwait J.H."/>
            <person name="Berthelot C."/>
            <person name="Roest Crollius H."/>
            <person name="Guiguen Y."/>
        </authorList>
    </citation>
    <scope>NUCLEOTIDE SEQUENCE</scope>
    <source>
        <strain evidence="2">NC1722</strain>
    </source>
</reference>
<sequence>MFPQSGVQDTRRAPGAATERQSEKAAAPSDREGVRGERALAILLVSWSNGAVIVPLTFRSAGPPTRFSEGSAGGGG</sequence>
<feature type="region of interest" description="Disordered" evidence="1">
    <location>
        <begin position="1"/>
        <end position="33"/>
    </location>
</feature>
<evidence type="ECO:0000313" key="3">
    <source>
        <dbReference type="Proteomes" id="UP001221898"/>
    </source>
</evidence>
<protein>
    <submittedName>
        <fullName evidence="2">Uncharacterized protein</fullName>
    </submittedName>
</protein>
<dbReference type="AlphaFoldDB" id="A0AAD7S3J6"/>
<evidence type="ECO:0000313" key="2">
    <source>
        <dbReference type="EMBL" id="KAJ8395178.1"/>
    </source>
</evidence>
<dbReference type="Proteomes" id="UP001221898">
    <property type="component" value="Unassembled WGS sequence"/>
</dbReference>
<proteinExistence type="predicted"/>
<evidence type="ECO:0000256" key="1">
    <source>
        <dbReference type="SAM" id="MobiDB-lite"/>
    </source>
</evidence>
<organism evidence="2 3">
    <name type="scientific">Aldrovandia affinis</name>
    <dbReference type="NCBI Taxonomy" id="143900"/>
    <lineage>
        <taxon>Eukaryota</taxon>
        <taxon>Metazoa</taxon>
        <taxon>Chordata</taxon>
        <taxon>Craniata</taxon>
        <taxon>Vertebrata</taxon>
        <taxon>Euteleostomi</taxon>
        <taxon>Actinopterygii</taxon>
        <taxon>Neopterygii</taxon>
        <taxon>Teleostei</taxon>
        <taxon>Notacanthiformes</taxon>
        <taxon>Halosauridae</taxon>
        <taxon>Aldrovandia</taxon>
    </lineage>
</organism>
<dbReference type="EMBL" id="JAINUG010000119">
    <property type="protein sequence ID" value="KAJ8395178.1"/>
    <property type="molecule type" value="Genomic_DNA"/>
</dbReference>
<comment type="caution">
    <text evidence="2">The sequence shown here is derived from an EMBL/GenBank/DDBJ whole genome shotgun (WGS) entry which is preliminary data.</text>
</comment>